<comment type="caution">
    <text evidence="2">The sequence shown here is derived from an EMBL/GenBank/DDBJ whole genome shotgun (WGS) entry which is preliminary data.</text>
</comment>
<evidence type="ECO:0000313" key="3">
    <source>
        <dbReference type="Proteomes" id="UP001162031"/>
    </source>
</evidence>
<feature type="chain" id="PRO_5043572493" description="RxLR effector candidate protein" evidence="1">
    <location>
        <begin position="22"/>
        <end position="405"/>
    </location>
</feature>
<dbReference type="PROSITE" id="PS51257">
    <property type="entry name" value="PROKAR_LIPOPROTEIN"/>
    <property type="match status" value="1"/>
</dbReference>
<dbReference type="EMBL" id="CANTFL010000786">
    <property type="protein sequence ID" value="CAI5727722.1"/>
    <property type="molecule type" value="Genomic_DNA"/>
</dbReference>
<evidence type="ECO:0000256" key="1">
    <source>
        <dbReference type="SAM" id="SignalP"/>
    </source>
</evidence>
<keyword evidence="1" id="KW-0732">Signal</keyword>
<dbReference type="AlphaFoldDB" id="A0AAV0TUB3"/>
<reference evidence="2" key="1">
    <citation type="submission" date="2022-12" db="EMBL/GenBank/DDBJ databases">
        <authorList>
            <person name="Webb A."/>
        </authorList>
    </citation>
    <scope>NUCLEOTIDE SEQUENCE</scope>
    <source>
        <strain evidence="2">Hp1</strain>
    </source>
</reference>
<protein>
    <recommendedName>
        <fullName evidence="4">RxLR effector candidate protein</fullName>
    </recommendedName>
</protein>
<proteinExistence type="predicted"/>
<evidence type="ECO:0008006" key="4">
    <source>
        <dbReference type="Google" id="ProtNLM"/>
    </source>
</evidence>
<keyword evidence="3" id="KW-1185">Reference proteome</keyword>
<gene>
    <name evidence="2" type="ORF">HBR001_LOCUS4156</name>
</gene>
<dbReference type="Proteomes" id="UP001162031">
    <property type="component" value="Unassembled WGS sequence"/>
</dbReference>
<accession>A0AAV0TUB3</accession>
<name>A0AAV0TUB3_HYABA</name>
<sequence>MRFALAVLLVSNALLSCITHCSEHASSEATKTNAPVGPRPATNHSKSVSAVQLHQGANGMTDQEPRVLNSELMESVQSFGLHIIRKAFDWHSNPEIYADFMKQFVDAPPSKFLYAPAKNFFRTIPEDDLLAMAFFHGARSTFSLYTSNFMHELSMRFGVAATAEALFEIGNTRFNSRTYVAADLLNGQMKEWLLNEFSPSKVFQLLEIRNKNCAPHARLIILQGYINEFNYTYKTKYNLFKTLSEVDHGTADAGLINSEKLHRLKNEEAMMEKLIVYGMKDLDKFRAMEVFKLQPVQLFQPECSYVVKELMLKGDLKDARTFYGDGAFADGILQALEPNTDTDKTAAANSLDWLFGQWRSKYDDTRVLTDRLANEVGHVDEERAKEIARRYDLWKLSIETAGGHS</sequence>
<organism evidence="2 3">
    <name type="scientific">Hyaloperonospora brassicae</name>
    <name type="common">Brassica downy mildew</name>
    <name type="synonym">Peronospora brassicae</name>
    <dbReference type="NCBI Taxonomy" id="162125"/>
    <lineage>
        <taxon>Eukaryota</taxon>
        <taxon>Sar</taxon>
        <taxon>Stramenopiles</taxon>
        <taxon>Oomycota</taxon>
        <taxon>Peronosporomycetes</taxon>
        <taxon>Peronosporales</taxon>
        <taxon>Peronosporaceae</taxon>
        <taxon>Hyaloperonospora</taxon>
    </lineage>
</organism>
<feature type="signal peptide" evidence="1">
    <location>
        <begin position="1"/>
        <end position="21"/>
    </location>
</feature>
<evidence type="ECO:0000313" key="2">
    <source>
        <dbReference type="EMBL" id="CAI5727722.1"/>
    </source>
</evidence>